<gene>
    <name evidence="1" type="ORF">R55214_HHFBAMCI_01701</name>
</gene>
<reference evidence="1 2" key="1">
    <citation type="submission" date="2023-10" db="EMBL/GenBank/DDBJ databases">
        <authorList>
            <person name="Botero Cardona J."/>
        </authorList>
    </citation>
    <scope>NUCLEOTIDE SEQUENCE [LARGE SCALE GENOMIC DNA]</scope>
    <source>
        <strain evidence="1 2">R-55214</strain>
    </source>
</reference>
<keyword evidence="2" id="KW-1185">Reference proteome</keyword>
<proteinExistence type="predicted"/>
<evidence type="ECO:0008006" key="3">
    <source>
        <dbReference type="Google" id="ProtNLM"/>
    </source>
</evidence>
<dbReference type="Proteomes" id="UP001314166">
    <property type="component" value="Unassembled WGS sequence"/>
</dbReference>
<accession>A0ABM9N2R2</accession>
<dbReference type="RefSeq" id="WP_252442654.1">
    <property type="nucleotide sequence ID" value="NZ_CAUZMB010000025.1"/>
</dbReference>
<dbReference type="EMBL" id="CAUZMB010000025">
    <property type="protein sequence ID" value="CAK1255309.1"/>
    <property type="molecule type" value="Genomic_DNA"/>
</dbReference>
<evidence type="ECO:0000313" key="1">
    <source>
        <dbReference type="EMBL" id="CAK1255309.1"/>
    </source>
</evidence>
<comment type="caution">
    <text evidence="1">The sequence shown here is derived from an EMBL/GenBank/DDBJ whole genome shotgun (WGS) entry which is preliminary data.</text>
</comment>
<organism evidence="1 2">
    <name type="scientific">Fructobacillus evanidus</name>
    <dbReference type="NCBI Taxonomy" id="3064281"/>
    <lineage>
        <taxon>Bacteria</taxon>
        <taxon>Bacillati</taxon>
        <taxon>Bacillota</taxon>
        <taxon>Bacilli</taxon>
        <taxon>Lactobacillales</taxon>
        <taxon>Lactobacillaceae</taxon>
        <taxon>Fructobacillus</taxon>
    </lineage>
</organism>
<name>A0ABM9N2R2_9LACO</name>
<evidence type="ECO:0000313" key="2">
    <source>
        <dbReference type="Proteomes" id="UP001314166"/>
    </source>
</evidence>
<sequence length="48" mass="5637">MQKWKVEFYGEGTSWEYTGLSFAAAEKKVDSCPQEYMAFMAPYDEEEK</sequence>
<protein>
    <recommendedName>
        <fullName evidence="3">Phage protein</fullName>
    </recommendedName>
</protein>